<reference evidence="2 3" key="1">
    <citation type="submission" date="2018-05" db="EMBL/GenBank/DDBJ databases">
        <title>Marinifilum breve JC075T sp. nov., a marine bacterium isolated from Yongle Blue Hole in the South China Sea.</title>
        <authorList>
            <person name="Fu T."/>
        </authorList>
    </citation>
    <scope>NUCLEOTIDE SEQUENCE [LARGE SCALE GENOMIC DNA]</scope>
    <source>
        <strain evidence="2 3">JC075</strain>
    </source>
</reference>
<evidence type="ECO:0008006" key="4">
    <source>
        <dbReference type="Google" id="ProtNLM"/>
    </source>
</evidence>
<protein>
    <recommendedName>
        <fullName evidence="4">DedA family protein</fullName>
    </recommendedName>
</protein>
<dbReference type="InterPro" id="IPR051311">
    <property type="entry name" value="DedA_domain"/>
</dbReference>
<name>A0A2V3ZSH1_9BACT</name>
<evidence type="ECO:0000256" key="1">
    <source>
        <dbReference type="SAM" id="Phobius"/>
    </source>
</evidence>
<evidence type="ECO:0000313" key="2">
    <source>
        <dbReference type="EMBL" id="PXX97141.1"/>
    </source>
</evidence>
<dbReference type="AlphaFoldDB" id="A0A2V3ZSH1"/>
<evidence type="ECO:0000313" key="3">
    <source>
        <dbReference type="Proteomes" id="UP000248079"/>
    </source>
</evidence>
<feature type="transmembrane region" description="Helical" evidence="1">
    <location>
        <begin position="95"/>
        <end position="115"/>
    </location>
</feature>
<proteinExistence type="predicted"/>
<sequence>MAEWIEYGYWGLFLASFLAATILPFSSEAILSLCVYSGFDISLTIVVASLGNWLGGLTGYYLGYLGKLERIEKWLRIKPDKAIKSKEFLRTKGNAFAFFAFLPFLGDLIPIGLGLLRTNPYWMALFMAAGKVCRYVVWAWLTLQALS</sequence>
<dbReference type="RefSeq" id="WP_110362652.1">
    <property type="nucleotide sequence ID" value="NZ_QFLI01000010.1"/>
</dbReference>
<keyword evidence="3" id="KW-1185">Reference proteome</keyword>
<keyword evidence="1" id="KW-0812">Transmembrane</keyword>
<comment type="caution">
    <text evidence="2">The sequence shown here is derived from an EMBL/GenBank/DDBJ whole genome shotgun (WGS) entry which is preliminary data.</text>
</comment>
<dbReference type="PANTHER" id="PTHR42709:SF4">
    <property type="entry name" value="INNER MEMBRANE PROTEIN YQAA"/>
    <property type="match status" value="1"/>
</dbReference>
<gene>
    <name evidence="2" type="ORF">DF185_19180</name>
</gene>
<accession>A0A2V3ZSH1</accession>
<dbReference type="OrthoDB" id="9814483at2"/>
<feature type="transmembrane region" description="Helical" evidence="1">
    <location>
        <begin position="45"/>
        <end position="66"/>
    </location>
</feature>
<feature type="transmembrane region" description="Helical" evidence="1">
    <location>
        <begin position="7"/>
        <end position="25"/>
    </location>
</feature>
<feature type="transmembrane region" description="Helical" evidence="1">
    <location>
        <begin position="121"/>
        <end position="141"/>
    </location>
</feature>
<keyword evidence="1" id="KW-0472">Membrane</keyword>
<dbReference type="PANTHER" id="PTHR42709">
    <property type="entry name" value="ALKALINE PHOSPHATASE LIKE PROTEIN"/>
    <property type="match status" value="1"/>
</dbReference>
<dbReference type="EMBL" id="QFLI01000010">
    <property type="protein sequence ID" value="PXX97141.1"/>
    <property type="molecule type" value="Genomic_DNA"/>
</dbReference>
<dbReference type="Proteomes" id="UP000248079">
    <property type="component" value="Unassembled WGS sequence"/>
</dbReference>
<keyword evidence="1" id="KW-1133">Transmembrane helix</keyword>
<organism evidence="2 3">
    <name type="scientific">Marinifilum breve</name>
    <dbReference type="NCBI Taxonomy" id="2184082"/>
    <lineage>
        <taxon>Bacteria</taxon>
        <taxon>Pseudomonadati</taxon>
        <taxon>Bacteroidota</taxon>
        <taxon>Bacteroidia</taxon>
        <taxon>Marinilabiliales</taxon>
        <taxon>Marinifilaceae</taxon>
    </lineage>
</organism>